<comment type="caution">
    <text evidence="6">The sequence shown here is derived from an EMBL/GenBank/DDBJ whole genome shotgun (WGS) entry which is preliminary data.</text>
</comment>
<evidence type="ECO:0000313" key="6">
    <source>
        <dbReference type="EMBL" id="KAF6759484.1"/>
    </source>
</evidence>
<comment type="subcellular location">
    <subcellularLocation>
        <location evidence="1">Membrane</location>
        <topology evidence="1">Multi-pass membrane protein</topology>
    </subcellularLocation>
</comment>
<dbReference type="InterPro" id="IPR036259">
    <property type="entry name" value="MFS_trans_sf"/>
</dbReference>
<dbReference type="Proteomes" id="UP000521943">
    <property type="component" value="Unassembled WGS sequence"/>
</dbReference>
<protein>
    <submittedName>
        <fullName evidence="6">Uncharacterized protein</fullName>
    </submittedName>
</protein>
<organism evidence="6 7">
    <name type="scientific">Ephemerocybe angulata</name>
    <dbReference type="NCBI Taxonomy" id="980116"/>
    <lineage>
        <taxon>Eukaryota</taxon>
        <taxon>Fungi</taxon>
        <taxon>Dikarya</taxon>
        <taxon>Basidiomycota</taxon>
        <taxon>Agaricomycotina</taxon>
        <taxon>Agaricomycetes</taxon>
        <taxon>Agaricomycetidae</taxon>
        <taxon>Agaricales</taxon>
        <taxon>Agaricineae</taxon>
        <taxon>Psathyrellaceae</taxon>
        <taxon>Ephemerocybe</taxon>
    </lineage>
</organism>
<dbReference type="SUPFAM" id="SSF103473">
    <property type="entry name" value="MFS general substrate transporter"/>
    <property type="match status" value="1"/>
</dbReference>
<dbReference type="Gene3D" id="1.20.1250.20">
    <property type="entry name" value="MFS general substrate transporter like domains"/>
    <property type="match status" value="1"/>
</dbReference>
<reference evidence="6 7" key="1">
    <citation type="submission" date="2020-07" db="EMBL/GenBank/DDBJ databases">
        <title>Comparative genomics of pyrophilous fungi reveals a link between fire events and developmental genes.</title>
        <authorList>
            <consortium name="DOE Joint Genome Institute"/>
            <person name="Steindorff A.S."/>
            <person name="Carver A."/>
            <person name="Calhoun S."/>
            <person name="Stillman K."/>
            <person name="Liu H."/>
            <person name="Lipzen A."/>
            <person name="Pangilinan J."/>
            <person name="Labutti K."/>
            <person name="Bruns T.D."/>
            <person name="Grigoriev I.V."/>
        </authorList>
    </citation>
    <scope>NUCLEOTIDE SEQUENCE [LARGE SCALE GENOMIC DNA]</scope>
    <source>
        <strain evidence="6 7">CBS 144469</strain>
    </source>
</reference>
<dbReference type="GO" id="GO:0022857">
    <property type="term" value="F:transmembrane transporter activity"/>
    <property type="evidence" value="ECO:0007669"/>
    <property type="project" value="TreeGrafter"/>
</dbReference>
<evidence type="ECO:0000256" key="1">
    <source>
        <dbReference type="ARBA" id="ARBA00004141"/>
    </source>
</evidence>
<keyword evidence="4 5" id="KW-0472">Membrane</keyword>
<keyword evidence="7" id="KW-1185">Reference proteome</keyword>
<evidence type="ECO:0000256" key="5">
    <source>
        <dbReference type="SAM" id="Phobius"/>
    </source>
</evidence>
<dbReference type="PANTHER" id="PTHR23502">
    <property type="entry name" value="MAJOR FACILITATOR SUPERFAMILY"/>
    <property type="match status" value="1"/>
</dbReference>
<dbReference type="AlphaFoldDB" id="A0A8H6MB52"/>
<dbReference type="OrthoDB" id="6770063at2759"/>
<gene>
    <name evidence="6" type="ORF">DFP72DRAFT_1063849</name>
</gene>
<dbReference type="PANTHER" id="PTHR23502:SF48">
    <property type="entry name" value="MULTIDRUG TRANSPORTER, PUTATIVE (AFU_ORTHOLOGUE AFUA_5G02700)-RELATED"/>
    <property type="match status" value="1"/>
</dbReference>
<evidence type="ECO:0000256" key="4">
    <source>
        <dbReference type="ARBA" id="ARBA00023136"/>
    </source>
</evidence>
<evidence type="ECO:0000256" key="3">
    <source>
        <dbReference type="ARBA" id="ARBA00022989"/>
    </source>
</evidence>
<evidence type="ECO:0000256" key="2">
    <source>
        <dbReference type="ARBA" id="ARBA00022692"/>
    </source>
</evidence>
<sequence length="254" mass="27834">MPRSLLKDGGPPASVDEGHDNFAANAEEKPVTVTEHVGVHSRERFKIVGFTPAAGEDARECSEGKNWYVPRPMVVNVATSLLCLTVALDSSIITRDMAGPTKEFGTTQEIVNLTVTSPSFTYPPHLDDSPSPMFLALSEIFGRSLMYRVSMFIFFVLTLPSAFFNNIATLVAARQIVGIPANAPVTNVGGSIADLWEVTDVGACRERKAAKLRKGTEDETYQTPEELEHLPFKDTLKNALYRPIVKLINEPIVI</sequence>
<proteinExistence type="predicted"/>
<dbReference type="GO" id="GO:0005886">
    <property type="term" value="C:plasma membrane"/>
    <property type="evidence" value="ECO:0007669"/>
    <property type="project" value="TreeGrafter"/>
</dbReference>
<feature type="transmembrane region" description="Helical" evidence="5">
    <location>
        <begin position="145"/>
        <end position="164"/>
    </location>
</feature>
<accession>A0A8H6MB52</accession>
<name>A0A8H6MB52_9AGAR</name>
<keyword evidence="3 5" id="KW-1133">Transmembrane helix</keyword>
<keyword evidence="2 5" id="KW-0812">Transmembrane</keyword>
<dbReference type="EMBL" id="JACGCI010000015">
    <property type="protein sequence ID" value="KAF6759484.1"/>
    <property type="molecule type" value="Genomic_DNA"/>
</dbReference>
<evidence type="ECO:0000313" key="7">
    <source>
        <dbReference type="Proteomes" id="UP000521943"/>
    </source>
</evidence>